<feature type="region of interest" description="Disordered" evidence="1">
    <location>
        <begin position="93"/>
        <end position="140"/>
    </location>
</feature>
<name>A0A3L0W0E6_ECOLX</name>
<protein>
    <submittedName>
        <fullName evidence="3">Uncharacterized protein</fullName>
    </submittedName>
</protein>
<evidence type="ECO:0000256" key="1">
    <source>
        <dbReference type="SAM" id="MobiDB-lite"/>
    </source>
</evidence>
<dbReference type="EMBL" id="RNRV01000013">
    <property type="protein sequence ID" value="MHO04589.1"/>
    <property type="molecule type" value="Genomic_DNA"/>
</dbReference>
<keyword evidence="2" id="KW-1133">Transmembrane helix</keyword>
<keyword evidence="2" id="KW-0812">Transmembrane</keyword>
<proteinExistence type="predicted"/>
<feature type="compositionally biased region" description="Low complexity" evidence="1">
    <location>
        <begin position="19"/>
        <end position="30"/>
    </location>
</feature>
<sequence>MAIASNEEFMMDQDNILKSASTAPSPETSAFNVKEGRRPVKKQSVDWKSYLIYFALGTLMCGAIGLFIYSKLSKNRGGENSLNDFSQVEIQEPATEEVSNDPLSPEGFAQGQQSLPSSKQPPASSLDSGQNTVPDGMMVVDQGGDKFYLPQKNGVANDEAALNSNPVDEKAKFEERISDIESKLESVPNKTDVEQISEEVKKIALLLAELKTKVDAIPASKADRKTVARVANKQHAARSSGAPVPRATSKAAPVKRTAPQQIAAAQPALTLRAVVQDQAWLDNASGETISISVAKPFLAGYGRAVRFDGENFKVCFDSGKCISAQ</sequence>
<feature type="region of interest" description="Disordered" evidence="1">
    <location>
        <begin position="234"/>
        <end position="257"/>
    </location>
</feature>
<comment type="caution">
    <text evidence="3">The sequence shown here is derived from an EMBL/GenBank/DDBJ whole genome shotgun (WGS) entry which is preliminary data.</text>
</comment>
<feature type="compositionally biased region" description="Polar residues" evidence="1">
    <location>
        <begin position="110"/>
        <end position="133"/>
    </location>
</feature>
<organism evidence="3">
    <name type="scientific">Escherichia coli</name>
    <dbReference type="NCBI Taxonomy" id="562"/>
    <lineage>
        <taxon>Bacteria</taxon>
        <taxon>Pseudomonadati</taxon>
        <taxon>Pseudomonadota</taxon>
        <taxon>Gammaproteobacteria</taxon>
        <taxon>Enterobacterales</taxon>
        <taxon>Enterobacteriaceae</taxon>
        <taxon>Escherichia</taxon>
    </lineage>
</organism>
<evidence type="ECO:0000256" key="2">
    <source>
        <dbReference type="SAM" id="Phobius"/>
    </source>
</evidence>
<feature type="region of interest" description="Disordered" evidence="1">
    <location>
        <begin position="18"/>
        <end position="37"/>
    </location>
</feature>
<evidence type="ECO:0000313" key="3">
    <source>
        <dbReference type="EMBL" id="MHO04589.1"/>
    </source>
</evidence>
<reference evidence="3" key="1">
    <citation type="submission" date="2018-10" db="EMBL/GenBank/DDBJ databases">
        <authorList>
            <consortium name="NARMS: The National Antimicrobial Resistance Monitoring System"/>
        </authorList>
    </citation>
    <scope>NUCLEOTIDE SEQUENCE [LARGE SCALE GENOMIC DNA]</scope>
    <source>
        <strain evidence="3">CVM N17EC0388</strain>
    </source>
</reference>
<gene>
    <name evidence="3" type="ORF">D9F05_09415</name>
</gene>
<feature type="transmembrane region" description="Helical" evidence="2">
    <location>
        <begin position="50"/>
        <end position="69"/>
    </location>
</feature>
<keyword evidence="2" id="KW-0472">Membrane</keyword>
<accession>A0A3L0W0E6</accession>
<dbReference type="AlphaFoldDB" id="A0A3L0W0E6"/>